<organism evidence="1 2">
    <name type="scientific">Ferrimicrobium acidiphilum DSM 19497</name>
    <dbReference type="NCBI Taxonomy" id="1121877"/>
    <lineage>
        <taxon>Bacteria</taxon>
        <taxon>Bacillati</taxon>
        <taxon>Actinomycetota</taxon>
        <taxon>Acidimicrobiia</taxon>
        <taxon>Acidimicrobiales</taxon>
        <taxon>Acidimicrobiaceae</taxon>
        <taxon>Ferrimicrobium</taxon>
    </lineage>
</organism>
<dbReference type="EMBL" id="JXUW01000031">
    <property type="protein sequence ID" value="KJE75714.1"/>
    <property type="molecule type" value="Genomic_DNA"/>
</dbReference>
<accession>A0A0D8FS03</accession>
<gene>
    <name evidence="1" type="ORF">FEAC_25560</name>
</gene>
<keyword evidence="2" id="KW-1185">Reference proteome</keyword>
<sequence length="229" mass="23952">MTAIYEALIGRGAGILAGPHPVLLLFVPCAVGLTAGTGPFTATDDSIVTTTHVPAPWTVPAAVVTQRVADILRADTYDHLTVILATGVAWAMGPAATSHGASAISVVILSAPLAPVLQGPIPRLCCLSHLIALENGRVLTLVSHLRVTLPSQLVLGVGWLTRLVDGMLTSSGAVLFWSSSKFHLAVPVLDHPNSQLERHDQSTVVGENRDAPLIGCHHVGQDLSTWSGR</sequence>
<dbReference type="AlphaFoldDB" id="A0A0D8FS03"/>
<dbReference type="GeneID" id="78373575"/>
<evidence type="ECO:0000313" key="2">
    <source>
        <dbReference type="Proteomes" id="UP000032336"/>
    </source>
</evidence>
<proteinExistence type="predicted"/>
<dbReference type="Proteomes" id="UP000032336">
    <property type="component" value="Unassembled WGS sequence"/>
</dbReference>
<name>A0A0D8FS03_9ACTN</name>
<evidence type="ECO:0000313" key="1">
    <source>
        <dbReference type="EMBL" id="KJE75714.1"/>
    </source>
</evidence>
<dbReference type="STRING" id="1121877.FEAC_25560"/>
<comment type="caution">
    <text evidence="1">The sequence shown here is derived from an EMBL/GenBank/DDBJ whole genome shotgun (WGS) entry which is preliminary data.</text>
</comment>
<reference evidence="1 2" key="1">
    <citation type="submission" date="2015-01" db="EMBL/GenBank/DDBJ databases">
        <title>Draft genome of the acidophilic iron oxidizer Ferrimicrobium acidiphilum strain T23.</title>
        <authorList>
            <person name="Poehlein A."/>
            <person name="Eisen S."/>
            <person name="Schloemann M."/>
            <person name="Johnson B.D."/>
            <person name="Daniel R."/>
            <person name="Muehling M."/>
        </authorList>
    </citation>
    <scope>NUCLEOTIDE SEQUENCE [LARGE SCALE GENOMIC DNA]</scope>
    <source>
        <strain evidence="1 2">T23</strain>
    </source>
</reference>
<dbReference type="RefSeq" id="WP_035390770.1">
    <property type="nucleotide sequence ID" value="NZ_JQKF01000030.1"/>
</dbReference>
<protein>
    <submittedName>
        <fullName evidence="1">Uncharacterized protein</fullName>
    </submittedName>
</protein>